<keyword evidence="1" id="KW-0812">Transmembrane</keyword>
<organism evidence="2 3">
    <name type="scientific">Berryella intestinalis</name>
    <dbReference type="NCBI Taxonomy" id="1531429"/>
    <lineage>
        <taxon>Bacteria</taxon>
        <taxon>Bacillati</taxon>
        <taxon>Actinomycetota</taxon>
        <taxon>Coriobacteriia</taxon>
        <taxon>Eggerthellales</taxon>
        <taxon>Eggerthellaceae</taxon>
        <taxon>Berryella</taxon>
    </lineage>
</organism>
<dbReference type="OrthoDB" id="9810847at2"/>
<accession>A0A0A8B6F7</accession>
<dbReference type="EMBL" id="CP009302">
    <property type="protein sequence ID" value="AJC12418.1"/>
    <property type="molecule type" value="Genomic_DNA"/>
</dbReference>
<dbReference type="InterPro" id="IPR007165">
    <property type="entry name" value="Phage_holin_4_2"/>
</dbReference>
<name>A0A0A8B6F7_9ACTN</name>
<dbReference type="PANTHER" id="PTHR37309:SF1">
    <property type="entry name" value="SLR0284 PROTEIN"/>
    <property type="match status" value="1"/>
</dbReference>
<dbReference type="Proteomes" id="UP000031121">
    <property type="component" value="Chromosome"/>
</dbReference>
<gene>
    <name evidence="2" type="ORF">JI75_06845</name>
</gene>
<evidence type="ECO:0000313" key="2">
    <source>
        <dbReference type="EMBL" id="AJC12418.1"/>
    </source>
</evidence>
<dbReference type="KEGG" id="cbac:JI75_06845"/>
<feature type="transmembrane region" description="Helical" evidence="1">
    <location>
        <begin position="33"/>
        <end position="50"/>
    </location>
</feature>
<keyword evidence="1" id="KW-1133">Transmembrane helix</keyword>
<keyword evidence="3" id="KW-1185">Reference proteome</keyword>
<protein>
    <submittedName>
        <fullName evidence="2">Membrane protein</fullName>
    </submittedName>
</protein>
<dbReference type="AlphaFoldDB" id="A0A0A8B6F7"/>
<dbReference type="Pfam" id="PF04020">
    <property type="entry name" value="Phage_holin_4_2"/>
    <property type="match status" value="1"/>
</dbReference>
<sequence length="123" mass="12806">MNFIVRWLVTSVACAAALWLVPGIGFGTDSSTLMSTLAFGLIMALINASIKPLAQTLGLPFTVVTLGIGYLIINTLMVYLAAGLSGFLFGVDIRIDSFLSAFFASIVISIVSSIINGITGADA</sequence>
<feature type="transmembrane region" description="Helical" evidence="1">
    <location>
        <begin position="57"/>
        <end position="81"/>
    </location>
</feature>
<dbReference type="RefSeq" id="WP_039689707.1">
    <property type="nucleotide sequence ID" value="NZ_CP009302.1"/>
</dbReference>
<feature type="transmembrane region" description="Helical" evidence="1">
    <location>
        <begin position="101"/>
        <end position="121"/>
    </location>
</feature>
<evidence type="ECO:0000313" key="3">
    <source>
        <dbReference type="Proteomes" id="UP000031121"/>
    </source>
</evidence>
<keyword evidence="1" id="KW-0472">Membrane</keyword>
<reference evidence="3" key="1">
    <citation type="submission" date="2014-08" db="EMBL/GenBank/DDBJ databases">
        <title>Coriobacteriaceae sp. complete genome.</title>
        <authorList>
            <person name="Looft T."/>
            <person name="Bayles D.O."/>
            <person name="Stanton T.B."/>
        </authorList>
    </citation>
    <scope>NUCLEOTIDE SEQUENCE [LARGE SCALE GENOMIC DNA]</scope>
    <source>
        <strain evidence="3">68-1-3</strain>
    </source>
</reference>
<reference evidence="2 3" key="2">
    <citation type="journal article" date="2015" name="Genome Announc.">
        <title>Complete Genome Sequence of Coriobacteriaceae Strain 68-1-3, a Novel Mucus-Degrading Isolate from the Swine Intestinal Tract.</title>
        <authorList>
            <person name="Looft T."/>
            <person name="Bayles D.O."/>
            <person name="Alt D.P."/>
            <person name="Stanton T.B."/>
        </authorList>
    </citation>
    <scope>NUCLEOTIDE SEQUENCE [LARGE SCALE GENOMIC DNA]</scope>
    <source>
        <strain evidence="2 3">68-1-3</strain>
    </source>
</reference>
<dbReference type="HOGENOM" id="CLU_120441_0_1_11"/>
<proteinExistence type="predicted"/>
<evidence type="ECO:0000256" key="1">
    <source>
        <dbReference type="SAM" id="Phobius"/>
    </source>
</evidence>
<dbReference type="PANTHER" id="PTHR37309">
    <property type="entry name" value="SLR0284 PROTEIN"/>
    <property type="match status" value="1"/>
</dbReference>